<evidence type="ECO:0000256" key="14">
    <source>
        <dbReference type="ARBA" id="ARBA00034100"/>
    </source>
</evidence>
<accession>A0AAD9J8Z8</accession>
<keyword evidence="2" id="KW-0813">Transport</keyword>
<feature type="region of interest" description="Disordered" evidence="18">
    <location>
        <begin position="895"/>
        <end position="925"/>
    </location>
</feature>
<reference evidence="22" key="1">
    <citation type="journal article" date="2023" name="Mol. Biol. Evol.">
        <title>Third-Generation Sequencing Reveals the Adaptive Role of the Epigenome in Three Deep-Sea Polychaetes.</title>
        <authorList>
            <person name="Perez M."/>
            <person name="Aroh O."/>
            <person name="Sun Y."/>
            <person name="Lan Y."/>
            <person name="Juniper S.K."/>
            <person name="Young C.R."/>
            <person name="Angers B."/>
            <person name="Qian P.Y."/>
        </authorList>
    </citation>
    <scope>NUCLEOTIDE SEQUENCE</scope>
    <source>
        <strain evidence="22">P08H-3</strain>
    </source>
</reference>
<dbReference type="FunFam" id="1.10.287.70:FF:000143">
    <property type="entry name" value="Probable glutamate receptor"/>
    <property type="match status" value="1"/>
</dbReference>
<name>A0AAD9J8Z8_9ANNE</name>
<evidence type="ECO:0000256" key="12">
    <source>
        <dbReference type="ARBA" id="ARBA00023286"/>
    </source>
</evidence>
<evidence type="ECO:0000256" key="11">
    <source>
        <dbReference type="ARBA" id="ARBA00023257"/>
    </source>
</evidence>
<dbReference type="SUPFAM" id="SSF81324">
    <property type="entry name" value="Voltage-gated potassium channels"/>
    <property type="match status" value="1"/>
</dbReference>
<feature type="disulfide bond" evidence="17">
    <location>
        <begin position="791"/>
        <end position="847"/>
    </location>
</feature>
<dbReference type="AlphaFoldDB" id="A0AAD9J8Z8"/>
<feature type="domain" description="Ionotropic glutamate receptor C-terminal" evidence="20">
    <location>
        <begin position="426"/>
        <end position="842"/>
    </location>
</feature>
<dbReference type="PANTHER" id="PTHR18966">
    <property type="entry name" value="IONOTROPIC GLUTAMATE RECEPTOR"/>
    <property type="match status" value="1"/>
</dbReference>
<feature type="transmembrane region" description="Helical" evidence="19">
    <location>
        <begin position="643"/>
        <end position="666"/>
    </location>
</feature>
<dbReference type="Gene3D" id="3.40.190.10">
    <property type="entry name" value="Periplasmic binding protein-like II"/>
    <property type="match status" value="3"/>
</dbReference>
<evidence type="ECO:0000256" key="6">
    <source>
        <dbReference type="ARBA" id="ARBA00023018"/>
    </source>
</evidence>
<dbReference type="GO" id="GO:0045211">
    <property type="term" value="C:postsynaptic membrane"/>
    <property type="evidence" value="ECO:0007669"/>
    <property type="project" value="UniProtKB-SubCell"/>
</dbReference>
<feature type="binding site" evidence="15">
    <location>
        <position position="779"/>
    </location>
    <ligand>
        <name>L-glutamate</name>
        <dbReference type="ChEBI" id="CHEBI:29985"/>
    </ligand>
</feature>
<dbReference type="EMBL" id="JAODUP010000516">
    <property type="protein sequence ID" value="KAK2148095.1"/>
    <property type="molecule type" value="Genomic_DNA"/>
</dbReference>
<feature type="domain" description="Ionotropic glutamate receptor L-glutamate and glycine-binding" evidence="21">
    <location>
        <begin position="436"/>
        <end position="512"/>
    </location>
</feature>
<keyword evidence="4 19" id="KW-0812">Transmembrane</keyword>
<feature type="disulfide bond" evidence="17">
    <location>
        <begin position="118"/>
        <end position="349"/>
    </location>
</feature>
<keyword evidence="13" id="KW-0407">Ion channel</keyword>
<evidence type="ECO:0000259" key="21">
    <source>
        <dbReference type="SMART" id="SM00918"/>
    </source>
</evidence>
<protein>
    <submittedName>
        <fullName evidence="22">Uncharacterized protein</fullName>
    </submittedName>
</protein>
<keyword evidence="11" id="KW-0628">Postsynaptic cell membrane</keyword>
<proteinExistence type="predicted"/>
<dbReference type="Pfam" id="PF10613">
    <property type="entry name" value="Lig_chan-Glu_bd"/>
    <property type="match status" value="1"/>
</dbReference>
<comment type="subcellular location">
    <subcellularLocation>
        <location evidence="1">Cell membrane</location>
        <topology evidence="1">Multi-pass membrane protein</topology>
    </subcellularLocation>
    <subcellularLocation>
        <location evidence="14">Postsynaptic cell membrane</location>
    </subcellularLocation>
</comment>
<evidence type="ECO:0000256" key="7">
    <source>
        <dbReference type="ARBA" id="ARBA00023065"/>
    </source>
</evidence>
<keyword evidence="7" id="KW-0406">Ion transport</keyword>
<dbReference type="Pfam" id="PF01094">
    <property type="entry name" value="ANF_receptor"/>
    <property type="match status" value="1"/>
</dbReference>
<keyword evidence="3" id="KW-1003">Cell membrane</keyword>
<dbReference type="GO" id="GO:0015276">
    <property type="term" value="F:ligand-gated monoatomic ion channel activity"/>
    <property type="evidence" value="ECO:0007669"/>
    <property type="project" value="InterPro"/>
</dbReference>
<dbReference type="FunFam" id="3.40.190.10:FF:000024">
    <property type="entry name" value="Glutamate receptor, ionotropic, delta 1"/>
    <property type="match status" value="1"/>
</dbReference>
<dbReference type="PRINTS" id="PR00177">
    <property type="entry name" value="NMDARECEPTOR"/>
</dbReference>
<evidence type="ECO:0000256" key="8">
    <source>
        <dbReference type="ARBA" id="ARBA00023136"/>
    </source>
</evidence>
<evidence type="ECO:0000256" key="19">
    <source>
        <dbReference type="SAM" id="Phobius"/>
    </source>
</evidence>
<keyword evidence="6" id="KW-0770">Synapse</keyword>
<evidence type="ECO:0000256" key="16">
    <source>
        <dbReference type="PIRSR" id="PIRSR601508-2"/>
    </source>
</evidence>
<dbReference type="CDD" id="cd13717">
    <property type="entry name" value="PBP2_iGluR_putative"/>
    <property type="match status" value="1"/>
</dbReference>
<keyword evidence="5 19" id="KW-1133">Transmembrane helix</keyword>
<evidence type="ECO:0000256" key="18">
    <source>
        <dbReference type="SAM" id="MobiDB-lite"/>
    </source>
</evidence>
<keyword evidence="12" id="KW-1071">Ligand-gated ion channel</keyword>
<keyword evidence="9" id="KW-0675">Receptor</keyword>
<dbReference type="Proteomes" id="UP001208570">
    <property type="component" value="Unassembled WGS sequence"/>
</dbReference>
<evidence type="ECO:0000256" key="3">
    <source>
        <dbReference type="ARBA" id="ARBA00022475"/>
    </source>
</evidence>
<dbReference type="SMART" id="SM00918">
    <property type="entry name" value="Lig_chan-Glu_bd"/>
    <property type="match status" value="1"/>
</dbReference>
<feature type="site" description="Interaction with the cone snail toxin Con-ikot-ikot" evidence="16">
    <location>
        <position position="700"/>
    </location>
</feature>
<keyword evidence="8 19" id="KW-0472">Membrane</keyword>
<gene>
    <name evidence="22" type="ORF">LSH36_516g01007</name>
</gene>
<dbReference type="InterPro" id="IPR028082">
    <property type="entry name" value="Peripla_BP_I"/>
</dbReference>
<evidence type="ECO:0000259" key="20">
    <source>
        <dbReference type="SMART" id="SM00079"/>
    </source>
</evidence>
<dbReference type="SMART" id="SM00079">
    <property type="entry name" value="PBPe"/>
    <property type="match status" value="1"/>
</dbReference>
<dbReference type="InterPro" id="IPR001828">
    <property type="entry name" value="ANF_lig-bd_rcpt"/>
</dbReference>
<feature type="binding site" evidence="15">
    <location>
        <position position="528"/>
    </location>
    <ligand>
        <name>L-glutamate</name>
        <dbReference type="ChEBI" id="CHEBI:29985"/>
    </ligand>
</feature>
<dbReference type="SUPFAM" id="SSF53850">
    <property type="entry name" value="Periplasmic binding protein-like II"/>
    <property type="match status" value="1"/>
</dbReference>
<dbReference type="InterPro" id="IPR001508">
    <property type="entry name" value="Iono_Glu_rcpt_met"/>
</dbReference>
<dbReference type="InterPro" id="IPR019594">
    <property type="entry name" value="Glu/Gly-bd"/>
</dbReference>
<evidence type="ECO:0000256" key="13">
    <source>
        <dbReference type="ARBA" id="ARBA00023303"/>
    </source>
</evidence>
<evidence type="ECO:0000256" key="10">
    <source>
        <dbReference type="ARBA" id="ARBA00023180"/>
    </source>
</evidence>
<dbReference type="Gene3D" id="3.40.50.2300">
    <property type="match status" value="1"/>
</dbReference>
<feature type="binding site" evidence="15">
    <location>
        <position position="521"/>
    </location>
    <ligand>
        <name>L-glutamate</name>
        <dbReference type="ChEBI" id="CHEBI:29985"/>
    </ligand>
</feature>
<keyword evidence="10" id="KW-0325">Glycoprotein</keyword>
<organism evidence="22 23">
    <name type="scientific">Paralvinella palmiformis</name>
    <dbReference type="NCBI Taxonomy" id="53620"/>
    <lineage>
        <taxon>Eukaryota</taxon>
        <taxon>Metazoa</taxon>
        <taxon>Spiralia</taxon>
        <taxon>Lophotrochozoa</taxon>
        <taxon>Annelida</taxon>
        <taxon>Polychaeta</taxon>
        <taxon>Sedentaria</taxon>
        <taxon>Canalipalpata</taxon>
        <taxon>Terebellida</taxon>
        <taxon>Terebelliformia</taxon>
        <taxon>Alvinellidae</taxon>
        <taxon>Paralvinella</taxon>
    </lineage>
</organism>
<evidence type="ECO:0000256" key="4">
    <source>
        <dbReference type="ARBA" id="ARBA00022692"/>
    </source>
</evidence>
<keyword evidence="17" id="KW-1015">Disulfide bond</keyword>
<keyword evidence="23" id="KW-1185">Reference proteome</keyword>
<dbReference type="Gene3D" id="1.10.287.70">
    <property type="match status" value="1"/>
</dbReference>
<feature type="transmembrane region" description="Helical" evidence="19">
    <location>
        <begin position="567"/>
        <end position="586"/>
    </location>
</feature>
<comment type="caution">
    <text evidence="22">The sequence shown here is derived from an EMBL/GenBank/DDBJ whole genome shotgun (WGS) entry which is preliminary data.</text>
</comment>
<feature type="site" description="Crucial to convey clamshell closure to channel opening" evidence="16">
    <location>
        <position position="673"/>
    </location>
</feature>
<dbReference type="GO" id="GO:0038023">
    <property type="term" value="F:signaling receptor activity"/>
    <property type="evidence" value="ECO:0007669"/>
    <property type="project" value="InterPro"/>
</dbReference>
<dbReference type="SUPFAM" id="SSF53822">
    <property type="entry name" value="Periplasmic binding protein-like I"/>
    <property type="match status" value="1"/>
</dbReference>
<feature type="transmembrane region" description="Helical" evidence="19">
    <location>
        <begin position="859"/>
        <end position="886"/>
    </location>
</feature>
<evidence type="ECO:0000256" key="9">
    <source>
        <dbReference type="ARBA" id="ARBA00023170"/>
    </source>
</evidence>
<sequence length="925" mass="105007">MDATSFRNELAIDWASASLSAAASDIRDRSCIKVIDELMMWLTAAQCFLLYTCLVCGRDIVLVGVVDQEAPNYDVNLETALEYLQDPDKSGLFHDHTVTLMTIKARDNDSFAAMDRVCKMLDGGIDVIVDLSSRYVTATIRSLAEALGIPHVASVDPAVYEWNQQQEYRTSVNVEPPASTMLLTIRDIVSQENLTNVGIIYDETFDLDNKPKRLLRNIPAQHLYLRMAVTEDGMRDQLEKVKSAELHYLFLACSSHNANDFLGQDSGVGCSQCQSVSSVAVLTGRTSYKPMLEYVNYMDEKFSTHNVNFNRENIEMSSAFHFDVVKLVGVVLDKLLNSGQWKRINYTECYEFSETDPEALAQAELFKTELKQTKYTGIFGDIVWTDDVAVQELVVDIKRVSFKGGTTISETMAFEGTITNKNIKKTYRVITLKEPPFVFKEKHLPANLAGRYHYYNSTSGYYYFGYCIDLIYHINNSDSLQFEFTLLEQEDGAYGTMQANNTWNGMINELIQDRAEIIVAPLAVMAERENVIDFTVPYYDLVGITILMKKPSFEYSVFKFMSVLEDAVWGCVFSAFIIVSVLLAVFDKFSPYSYQNNRDTWDGQGDEPRVFTLKEGLWFCMTSLTPQGGGEAPRALSGRLVAATWWMFGFIMIATYTANLAAFLTVSRLEQPIESLDDLSKQFKTKYAPQESSSSETYFRRMADIEERFYTIWKAMSLNDSLDQVERAKLAVWDYPVSDKFTNMWTSMKESGFPKTFDEAINRIKHPKSDKEDFAFIGDSTQNKYATLTNCDLWEVGEEFSRKPYALAVQEGSPLKNELSSVILQLLNRRVLEDLKTFWWEYNRTECEKIEDESDGISIYNIGGVFLVIFIGIGLGLITLAFEYYWYRIRPGSRNKDGKPGTDSGDLKQNGVAGQTGIDNQAFDH</sequence>
<dbReference type="Pfam" id="PF00060">
    <property type="entry name" value="Lig_chan"/>
    <property type="match status" value="1"/>
</dbReference>
<evidence type="ECO:0000313" key="22">
    <source>
        <dbReference type="EMBL" id="KAK2148095.1"/>
    </source>
</evidence>
<feature type="binding site" evidence="15">
    <location>
        <position position="695"/>
    </location>
    <ligand>
        <name>L-glutamate</name>
        <dbReference type="ChEBI" id="CHEBI:29985"/>
    </ligand>
</feature>
<evidence type="ECO:0000256" key="1">
    <source>
        <dbReference type="ARBA" id="ARBA00004651"/>
    </source>
</evidence>
<evidence type="ECO:0000256" key="5">
    <source>
        <dbReference type="ARBA" id="ARBA00022989"/>
    </source>
</evidence>
<evidence type="ECO:0000256" key="2">
    <source>
        <dbReference type="ARBA" id="ARBA00022448"/>
    </source>
</evidence>
<evidence type="ECO:0000256" key="17">
    <source>
        <dbReference type="PIRSR" id="PIRSR601508-3"/>
    </source>
</evidence>
<evidence type="ECO:0000313" key="23">
    <source>
        <dbReference type="Proteomes" id="UP001208570"/>
    </source>
</evidence>
<feature type="binding site" evidence="15">
    <location>
        <position position="694"/>
    </location>
    <ligand>
        <name>L-glutamate</name>
        <dbReference type="ChEBI" id="CHEBI:29985"/>
    </ligand>
</feature>
<evidence type="ECO:0000256" key="15">
    <source>
        <dbReference type="PIRSR" id="PIRSR601508-1"/>
    </source>
</evidence>
<dbReference type="InterPro" id="IPR015683">
    <property type="entry name" value="Ionotropic_Glu_rcpt"/>
</dbReference>
<dbReference type="InterPro" id="IPR001320">
    <property type="entry name" value="Iontro_rcpt_C"/>
</dbReference>